<name>A0A4Y2NGG3_ARAVE</name>
<evidence type="ECO:0000313" key="1">
    <source>
        <dbReference type="EMBL" id="GBN37759.1"/>
    </source>
</evidence>
<gene>
    <name evidence="1" type="ORF">AVEN_214249_1</name>
</gene>
<dbReference type="EMBL" id="BGPR01127676">
    <property type="protein sequence ID" value="GBN37759.1"/>
    <property type="molecule type" value="Genomic_DNA"/>
</dbReference>
<keyword evidence="2" id="KW-1185">Reference proteome</keyword>
<dbReference type="AlphaFoldDB" id="A0A4Y2NGG3"/>
<dbReference type="Proteomes" id="UP000499080">
    <property type="component" value="Unassembled WGS sequence"/>
</dbReference>
<protein>
    <submittedName>
        <fullName evidence="1">Uncharacterized protein</fullName>
    </submittedName>
</protein>
<proteinExistence type="predicted"/>
<sequence>MEVRDRNQLPLSSVDAAWFMVPIHRSSVHFFVLGNRLSFFEPSPFDVQIKPRMWLHLWVGDQFSNAQLCYHKGIRLRF</sequence>
<accession>A0A4Y2NGG3</accession>
<reference evidence="1 2" key="1">
    <citation type="journal article" date="2019" name="Sci. Rep.">
        <title>Orb-weaving spider Araneus ventricosus genome elucidates the spidroin gene catalogue.</title>
        <authorList>
            <person name="Kono N."/>
            <person name="Nakamura H."/>
            <person name="Ohtoshi R."/>
            <person name="Moran D.A.P."/>
            <person name="Shinohara A."/>
            <person name="Yoshida Y."/>
            <person name="Fujiwara M."/>
            <person name="Mori M."/>
            <person name="Tomita M."/>
            <person name="Arakawa K."/>
        </authorList>
    </citation>
    <scope>NUCLEOTIDE SEQUENCE [LARGE SCALE GENOMIC DNA]</scope>
</reference>
<comment type="caution">
    <text evidence="1">The sequence shown here is derived from an EMBL/GenBank/DDBJ whole genome shotgun (WGS) entry which is preliminary data.</text>
</comment>
<organism evidence="1 2">
    <name type="scientific">Araneus ventricosus</name>
    <name type="common">Orbweaver spider</name>
    <name type="synonym">Epeira ventricosa</name>
    <dbReference type="NCBI Taxonomy" id="182803"/>
    <lineage>
        <taxon>Eukaryota</taxon>
        <taxon>Metazoa</taxon>
        <taxon>Ecdysozoa</taxon>
        <taxon>Arthropoda</taxon>
        <taxon>Chelicerata</taxon>
        <taxon>Arachnida</taxon>
        <taxon>Araneae</taxon>
        <taxon>Araneomorphae</taxon>
        <taxon>Entelegynae</taxon>
        <taxon>Araneoidea</taxon>
        <taxon>Araneidae</taxon>
        <taxon>Araneus</taxon>
    </lineage>
</organism>
<evidence type="ECO:0000313" key="2">
    <source>
        <dbReference type="Proteomes" id="UP000499080"/>
    </source>
</evidence>
<feature type="non-terminal residue" evidence="1">
    <location>
        <position position="78"/>
    </location>
</feature>